<gene>
    <name evidence="2" type="ORF">LTRI10_LOCUS2776</name>
</gene>
<proteinExistence type="predicted"/>
<dbReference type="PANTHER" id="PTHR33116">
    <property type="entry name" value="REVERSE TRANSCRIPTASE ZINC-BINDING DOMAIN-CONTAINING PROTEIN-RELATED-RELATED"/>
    <property type="match status" value="1"/>
</dbReference>
<dbReference type="Proteomes" id="UP001497516">
    <property type="component" value="Chromosome 1"/>
</dbReference>
<organism evidence="2 3">
    <name type="scientific">Linum trigynum</name>
    <dbReference type="NCBI Taxonomy" id="586398"/>
    <lineage>
        <taxon>Eukaryota</taxon>
        <taxon>Viridiplantae</taxon>
        <taxon>Streptophyta</taxon>
        <taxon>Embryophyta</taxon>
        <taxon>Tracheophyta</taxon>
        <taxon>Spermatophyta</taxon>
        <taxon>Magnoliopsida</taxon>
        <taxon>eudicotyledons</taxon>
        <taxon>Gunneridae</taxon>
        <taxon>Pentapetalae</taxon>
        <taxon>rosids</taxon>
        <taxon>fabids</taxon>
        <taxon>Malpighiales</taxon>
        <taxon>Linaceae</taxon>
        <taxon>Linum</taxon>
    </lineage>
</organism>
<dbReference type="PROSITE" id="PS50878">
    <property type="entry name" value="RT_POL"/>
    <property type="match status" value="1"/>
</dbReference>
<name>A0AAV2CGI4_9ROSI</name>
<accession>A0AAV2CGI4</accession>
<evidence type="ECO:0000313" key="2">
    <source>
        <dbReference type="EMBL" id="CAL1354996.1"/>
    </source>
</evidence>
<dbReference type="Pfam" id="PF00078">
    <property type="entry name" value="RVT_1"/>
    <property type="match status" value="1"/>
</dbReference>
<keyword evidence="3" id="KW-1185">Reference proteome</keyword>
<dbReference type="PANTHER" id="PTHR33116:SF70">
    <property type="entry name" value="NON-LTR RETROELEMENT REVERSE TRANSCRIPTASE-LIKE PROTEIN"/>
    <property type="match status" value="1"/>
</dbReference>
<dbReference type="EMBL" id="OZ034813">
    <property type="protein sequence ID" value="CAL1354996.1"/>
    <property type="molecule type" value="Genomic_DNA"/>
</dbReference>
<protein>
    <recommendedName>
        <fullName evidence="1">Reverse transcriptase domain-containing protein</fullName>
    </recommendedName>
</protein>
<dbReference type="AlphaFoldDB" id="A0AAV2CGI4"/>
<feature type="domain" description="Reverse transcriptase" evidence="1">
    <location>
        <begin position="1"/>
        <end position="136"/>
    </location>
</feature>
<evidence type="ECO:0000259" key="1">
    <source>
        <dbReference type="PROSITE" id="PS50878"/>
    </source>
</evidence>
<dbReference type="InterPro" id="IPR000477">
    <property type="entry name" value="RT_dom"/>
</dbReference>
<evidence type="ECO:0000313" key="3">
    <source>
        <dbReference type="Proteomes" id="UP001497516"/>
    </source>
</evidence>
<sequence>MGGLIESFLPTRGLRQGCLLSPYLFTLCMERLSHIIKVVVQDGSWRPIRISTTGSKLSHSFFDDEPILFGKASLQQVATITRCLDEFGTASGQQVSKPKSRVFFSKNVSATIGESISNVLNIPKTKNLGRYLGVPVIHDRVSKATFVDLIDRVESRLSGWKVATLSLAGRITLAQSVLVSLPAYTMQISFLPASVREYIDKKIRAFICGISKAGRKIHLVDWDMICRPKEEGGLRAPQCHTNKRGVND</sequence>
<reference evidence="2 3" key="1">
    <citation type="submission" date="2024-04" db="EMBL/GenBank/DDBJ databases">
        <authorList>
            <person name="Fracassetti M."/>
        </authorList>
    </citation>
    <scope>NUCLEOTIDE SEQUENCE [LARGE SCALE GENOMIC DNA]</scope>
</reference>